<comment type="similarity">
    <text evidence="6">Belongs to the MrnC RNase family.</text>
</comment>
<dbReference type="InterPro" id="IPR000999">
    <property type="entry name" value="RNase_III_dom"/>
</dbReference>
<evidence type="ECO:0000256" key="1">
    <source>
        <dbReference type="ARBA" id="ARBA00022517"/>
    </source>
</evidence>
<keyword evidence="6" id="KW-0699">rRNA-binding</keyword>
<evidence type="ECO:0000313" key="9">
    <source>
        <dbReference type="Proteomes" id="UP000727857"/>
    </source>
</evidence>
<evidence type="ECO:0000259" key="7">
    <source>
        <dbReference type="Pfam" id="PF00636"/>
    </source>
</evidence>
<dbReference type="Pfam" id="PF00636">
    <property type="entry name" value="Ribonuclease_3"/>
    <property type="match status" value="1"/>
</dbReference>
<comment type="cofactor">
    <cofactor evidence="6">
        <name>Mg(2+)</name>
        <dbReference type="ChEBI" id="CHEBI:18420"/>
    </cofactor>
</comment>
<dbReference type="AlphaFoldDB" id="A0A940DI26"/>
<keyword evidence="6" id="KW-0963">Cytoplasm</keyword>
<comment type="function">
    <text evidence="6">Involved in correct processing of both the 5' and 3' ends of 23S rRNA precursor. Processes 30S rRNA precursor transcript even in absence of ribonuclease 3 (Rnc); Rnc processes 30S rRNA into smaller rRNA precursors.</text>
</comment>
<keyword evidence="4 6" id="KW-0255">Endonuclease</keyword>
<reference evidence="8" key="2">
    <citation type="journal article" date="2021" name="PeerJ">
        <title>Extensive microbial diversity within the chicken gut microbiome revealed by metagenomics and culture.</title>
        <authorList>
            <person name="Gilroy R."/>
            <person name="Ravi A."/>
            <person name="Getino M."/>
            <person name="Pursley I."/>
            <person name="Horton D.L."/>
            <person name="Alikhan N.F."/>
            <person name="Baker D."/>
            <person name="Gharbi K."/>
            <person name="Hall N."/>
            <person name="Watson M."/>
            <person name="Adriaenssens E.M."/>
            <person name="Foster-Nyarko E."/>
            <person name="Jarju S."/>
            <person name="Secka A."/>
            <person name="Antonio M."/>
            <person name="Oren A."/>
            <person name="Chaudhuri R.R."/>
            <person name="La Ragione R."/>
            <person name="Hildebrand F."/>
            <person name="Pallen M.J."/>
        </authorList>
    </citation>
    <scope>NUCLEOTIDE SEQUENCE</scope>
    <source>
        <strain evidence="8">517</strain>
    </source>
</reference>
<evidence type="ECO:0000256" key="5">
    <source>
        <dbReference type="ARBA" id="ARBA00022801"/>
    </source>
</evidence>
<protein>
    <recommendedName>
        <fullName evidence="6">Mini-ribonuclease 3</fullName>
        <shortName evidence="6">Mini-3</shortName>
        <shortName evidence="6">Mini-RNase 3</shortName>
        <ecNumber evidence="6">3.1.26.-</ecNumber>
    </recommendedName>
    <alternativeName>
        <fullName evidence="6">Mini-RNase III</fullName>
        <shortName evidence="6">Mini-III</shortName>
    </alternativeName>
</protein>
<accession>A0A940DI26</accession>
<keyword evidence="1 6" id="KW-0690">Ribosome biogenesis</keyword>
<evidence type="ECO:0000313" key="8">
    <source>
        <dbReference type="EMBL" id="MBO8424552.1"/>
    </source>
</evidence>
<dbReference type="Gene3D" id="1.10.1520.10">
    <property type="entry name" value="Ribonuclease III domain"/>
    <property type="match status" value="1"/>
</dbReference>
<dbReference type="InterPro" id="IPR008226">
    <property type="entry name" value="Mini3_fam"/>
</dbReference>
<gene>
    <name evidence="6" type="primary">mrnC</name>
    <name evidence="8" type="ORF">IAB16_05990</name>
</gene>
<dbReference type="PANTHER" id="PTHR34276">
    <property type="entry name" value="MINI-RIBONUCLEASE 3"/>
    <property type="match status" value="1"/>
</dbReference>
<feature type="active site" evidence="6">
    <location>
        <position position="26"/>
    </location>
</feature>
<evidence type="ECO:0000256" key="3">
    <source>
        <dbReference type="ARBA" id="ARBA00022722"/>
    </source>
</evidence>
<dbReference type="PANTHER" id="PTHR34276:SF1">
    <property type="entry name" value="MINI-RIBONUCLEASE 3"/>
    <property type="match status" value="1"/>
</dbReference>
<keyword evidence="5 6" id="KW-0378">Hydrolase</keyword>
<dbReference type="GO" id="GO:0006364">
    <property type="term" value="P:rRNA processing"/>
    <property type="evidence" value="ECO:0007669"/>
    <property type="project" value="UniProtKB-UniRule"/>
</dbReference>
<feature type="domain" description="RNase III" evidence="7">
    <location>
        <begin position="20"/>
        <end position="117"/>
    </location>
</feature>
<name>A0A940DI26_9FIRM</name>
<dbReference type="HAMAP" id="MF_01468">
    <property type="entry name" value="RNase_Mini_III"/>
    <property type="match status" value="1"/>
</dbReference>
<dbReference type="EMBL" id="JADINF010000152">
    <property type="protein sequence ID" value="MBO8424552.1"/>
    <property type="molecule type" value="Genomic_DNA"/>
</dbReference>
<dbReference type="InterPro" id="IPR036389">
    <property type="entry name" value="RNase_III_sf"/>
</dbReference>
<dbReference type="EC" id="3.1.26.-" evidence="6"/>
<comment type="subcellular location">
    <subcellularLocation>
        <location evidence="6">Cytoplasm</location>
    </subcellularLocation>
</comment>
<evidence type="ECO:0000256" key="4">
    <source>
        <dbReference type="ARBA" id="ARBA00022759"/>
    </source>
</evidence>
<keyword evidence="6" id="KW-0460">Magnesium</keyword>
<dbReference type="GO" id="GO:0005737">
    <property type="term" value="C:cytoplasm"/>
    <property type="evidence" value="ECO:0007669"/>
    <property type="project" value="UniProtKB-SubCell"/>
</dbReference>
<keyword evidence="3 6" id="KW-0540">Nuclease</keyword>
<comment type="caution">
    <text evidence="8">The sequence shown here is derived from an EMBL/GenBank/DDBJ whole genome shotgun (WGS) entry which is preliminary data.</text>
</comment>
<dbReference type="Proteomes" id="UP000727857">
    <property type="component" value="Unassembled WGS sequence"/>
</dbReference>
<dbReference type="GO" id="GO:0004525">
    <property type="term" value="F:ribonuclease III activity"/>
    <property type="evidence" value="ECO:0007669"/>
    <property type="project" value="InterPro"/>
</dbReference>
<reference evidence="8" key="1">
    <citation type="submission" date="2020-10" db="EMBL/GenBank/DDBJ databases">
        <authorList>
            <person name="Gilroy R."/>
        </authorList>
    </citation>
    <scope>NUCLEOTIDE SEQUENCE</scope>
    <source>
        <strain evidence="8">517</strain>
    </source>
</reference>
<evidence type="ECO:0000256" key="6">
    <source>
        <dbReference type="HAMAP-Rule" id="MF_01468"/>
    </source>
</evidence>
<comment type="subunit">
    <text evidence="6">Homodimer.</text>
</comment>
<keyword evidence="6" id="KW-0694">RNA-binding</keyword>
<dbReference type="SUPFAM" id="SSF69065">
    <property type="entry name" value="RNase III domain-like"/>
    <property type="match status" value="1"/>
</dbReference>
<dbReference type="GO" id="GO:0019843">
    <property type="term" value="F:rRNA binding"/>
    <property type="evidence" value="ECO:0007669"/>
    <property type="project" value="UniProtKB-UniRule"/>
</dbReference>
<dbReference type="PIRSF" id="PIRSF005520">
    <property type="entry name" value="UCP005520"/>
    <property type="match status" value="1"/>
</dbReference>
<keyword evidence="2 6" id="KW-0698">rRNA processing</keyword>
<sequence>MPQFTTPYSREEARRIDAGVLAFVGDAVQTLYVRTRLAAALDVKSGALHRLAAHEVNATAQASALKRIESLLTEEELSVYKRSRNTHKETVAKHADVVDYKIASGFEGLIGYLYLTGDVRRLSELIHVAYNDDIGKQ</sequence>
<evidence type="ECO:0000256" key="2">
    <source>
        <dbReference type="ARBA" id="ARBA00022552"/>
    </source>
</evidence>
<organism evidence="8 9">
    <name type="scientific">Candidatus Stercoripulliclostridium pullicola</name>
    <dbReference type="NCBI Taxonomy" id="2840953"/>
    <lineage>
        <taxon>Bacteria</taxon>
        <taxon>Bacillati</taxon>
        <taxon>Bacillota</taxon>
        <taxon>Clostridia</taxon>
        <taxon>Eubacteriales</taxon>
        <taxon>Candidatus Stercoripulliclostridium</taxon>
    </lineage>
</organism>
<proteinExistence type="inferred from homology"/>